<gene>
    <name evidence="1" type="ordered locus">Pmen_1550</name>
</gene>
<dbReference type="AlphaFoldDB" id="A4XSJ8"/>
<accession>A4XSJ8</accession>
<evidence type="ECO:0000313" key="1">
    <source>
        <dbReference type="EMBL" id="ABP84314.1"/>
    </source>
</evidence>
<proteinExistence type="predicted"/>
<dbReference type="STRING" id="399739.Pmen_1550"/>
<protein>
    <submittedName>
        <fullName evidence="1">Uncharacterized protein</fullName>
    </submittedName>
</protein>
<dbReference type="KEGG" id="pmy:Pmen_1550"/>
<name>A4XSJ8_ECTM1</name>
<organism evidence="1">
    <name type="scientific">Ectopseudomonas mendocina (strain ymp)</name>
    <name type="common">Pseudomonas mendocina</name>
    <dbReference type="NCBI Taxonomy" id="399739"/>
    <lineage>
        <taxon>Bacteria</taxon>
        <taxon>Pseudomonadati</taxon>
        <taxon>Pseudomonadota</taxon>
        <taxon>Gammaproteobacteria</taxon>
        <taxon>Pseudomonadales</taxon>
        <taxon>Pseudomonadaceae</taxon>
        <taxon>Ectopseudomonas</taxon>
    </lineage>
</organism>
<reference evidence="1" key="1">
    <citation type="submission" date="2007-04" db="EMBL/GenBank/DDBJ databases">
        <title>Complete sequence of Pseudomonas mendocina ymp.</title>
        <authorList>
            <consortium name="US DOE Joint Genome Institute"/>
            <person name="Copeland A."/>
            <person name="Lucas S."/>
            <person name="Lapidus A."/>
            <person name="Barry K."/>
            <person name="Glavina del Rio T."/>
            <person name="Dalin E."/>
            <person name="Tice H."/>
            <person name="Pitluck S."/>
            <person name="Kiss H."/>
            <person name="Brettin T."/>
            <person name="Detter J.C."/>
            <person name="Bruce D."/>
            <person name="Han C."/>
            <person name="Schmutz J."/>
            <person name="Larimer F."/>
            <person name="Land M."/>
            <person name="Hauser L."/>
            <person name="Kyrpides N."/>
            <person name="Mikhailova N."/>
            <person name="Hersman L."/>
            <person name="Dubois J."/>
            <person name="Maurice P."/>
            <person name="Richardson P."/>
        </authorList>
    </citation>
    <scope>NUCLEOTIDE SEQUENCE [LARGE SCALE GENOMIC DNA]</scope>
    <source>
        <strain evidence="1">Ymp</strain>
    </source>
</reference>
<dbReference type="EMBL" id="CP000680">
    <property type="protein sequence ID" value="ABP84314.1"/>
    <property type="molecule type" value="Genomic_DNA"/>
</dbReference>
<dbReference type="HOGENOM" id="CLU_2466649_0_0_6"/>
<sequence>MKKRHPPYAVTCPGGGRQIVHQTRSSPLITPVLRQALGQGVELRQLLLRHLPDHRLGQFHLYPLHKPHLPIARRSLEAELPFSPEFIP</sequence>